<feature type="chain" id="PRO_5012214063" description="OmpA family protein" evidence="2">
    <location>
        <begin position="27"/>
        <end position="84"/>
    </location>
</feature>
<keyword evidence="2" id="KW-0732">Signal</keyword>
<evidence type="ECO:0000313" key="3">
    <source>
        <dbReference type="EMBL" id="OSJ17745.1"/>
    </source>
</evidence>
<reference evidence="3 4" key="1">
    <citation type="submission" date="2017-03" db="EMBL/GenBank/DDBJ databases">
        <title>Whole genome sequences of fourteen strains of Bradyrhizobium canariense and one strain of Bradyrhizobium japonicum isolated from Lupinus (Papilionoideae: Genisteae) species in Algeria.</title>
        <authorList>
            <person name="Crovadore J."/>
            <person name="Chekireb D."/>
            <person name="Brachmann A."/>
            <person name="Chablais R."/>
            <person name="Cochard B."/>
            <person name="Lefort F."/>
        </authorList>
    </citation>
    <scope>NUCLEOTIDE SEQUENCE [LARGE SCALE GENOMIC DNA]</scope>
    <source>
        <strain evidence="3 4">UBMA195</strain>
    </source>
</reference>
<sequence length="84" mass="8231">MTNLRFVLLATTALTAMQFASSASHAQGAPPLVVAQAQPQETGPDGKPKQPPKGPPAAAPPAAPARPAAPPPAAAPPHPPAAPP</sequence>
<feature type="non-terminal residue" evidence="3">
    <location>
        <position position="84"/>
    </location>
</feature>
<dbReference type="AlphaFoldDB" id="A0A1X3HEG1"/>
<dbReference type="EMBL" id="NAFI01000139">
    <property type="protein sequence ID" value="OSJ17745.1"/>
    <property type="molecule type" value="Genomic_DNA"/>
</dbReference>
<evidence type="ECO:0000313" key="4">
    <source>
        <dbReference type="Proteomes" id="UP000193553"/>
    </source>
</evidence>
<feature type="compositionally biased region" description="Pro residues" evidence="1">
    <location>
        <begin position="49"/>
        <end position="84"/>
    </location>
</feature>
<feature type="signal peptide" evidence="2">
    <location>
        <begin position="1"/>
        <end position="26"/>
    </location>
</feature>
<dbReference type="Proteomes" id="UP000193553">
    <property type="component" value="Unassembled WGS sequence"/>
</dbReference>
<accession>A0A1X3HEG1</accession>
<gene>
    <name evidence="3" type="ORF">BSZ18_03820</name>
</gene>
<proteinExistence type="predicted"/>
<name>A0A1X3HEG1_9BRAD</name>
<evidence type="ECO:0008006" key="5">
    <source>
        <dbReference type="Google" id="ProtNLM"/>
    </source>
</evidence>
<organism evidence="3 4">
    <name type="scientific">Bradyrhizobium canariense</name>
    <dbReference type="NCBI Taxonomy" id="255045"/>
    <lineage>
        <taxon>Bacteria</taxon>
        <taxon>Pseudomonadati</taxon>
        <taxon>Pseudomonadota</taxon>
        <taxon>Alphaproteobacteria</taxon>
        <taxon>Hyphomicrobiales</taxon>
        <taxon>Nitrobacteraceae</taxon>
        <taxon>Bradyrhizobium</taxon>
    </lineage>
</organism>
<evidence type="ECO:0000256" key="2">
    <source>
        <dbReference type="SAM" id="SignalP"/>
    </source>
</evidence>
<protein>
    <recommendedName>
        <fullName evidence="5">OmpA family protein</fullName>
    </recommendedName>
</protein>
<comment type="caution">
    <text evidence="3">The sequence shown here is derived from an EMBL/GenBank/DDBJ whole genome shotgun (WGS) entry which is preliminary data.</text>
</comment>
<feature type="region of interest" description="Disordered" evidence="1">
    <location>
        <begin position="21"/>
        <end position="84"/>
    </location>
</feature>
<evidence type="ECO:0000256" key="1">
    <source>
        <dbReference type="SAM" id="MobiDB-lite"/>
    </source>
</evidence>